<sequence length="749" mass="88738">MLKLILAQETRAIHFYENCENISEKNSYTYSDVHLSIFVEDKKPHSFNSKNKISTTFMVELDYFFLKFPDFDAEKSEIPQQDIFIDNSILSYEDFSYFYKIVIEFPDFLNDMNPIKHHLIFKILSIFMFKKSKSLEKFISIIWTSILFNPISFKKLRHFSENIYEPHFPSYISKIVIVVIFRLFRISKYIRDKIGSVSRAEECTNYMQLEFIDMNENYLYIDNEIVNVILSVHKNTKIFLEVLNTIFVFHNFKRLFLCQVTYECGQKIFYSLSLFKCINELSLFRCSKIDLLIREIYETLDLECISMLNIIEGKFTIENEITFLKDLKFESLNYVAQDFGFISLNGHEDYIPLVKDIYSRFFDDIFNCENISNILVCKTLKPVYDTDKLLSLDLYQQTSWLENLRSVKLPLRTYVRGVMRNRYTMLDFHILNLYRLRSIKLQFYDLYFKDFCSYTSETCCNIREIEIQHSTIFFLFLSKILKFPSLTSLSFFECKFLASTEEIIFDENITIKTLTLGASSILEKHLFYDFFNKMKAIKTFNFHSRSAVEMISILSEYGDIFMDLLGLDCLEFLLYNSFCDTMHLFPSLPNLQKFYFGSDSSSGTLYKVFHNNDFSGLRVLRIIRANIGAADKNSLEKFTHLQSLIFCNNSYISEISFSELFNTTDLYSLEELGIPKIEFTHLEFIFFSKLKSLKKLYIEVLTNKITIMCLLKVFNTIKIIEIKQGLYKSHQIFEILSSRLKVENMCLYH</sequence>
<dbReference type="EMBL" id="PITK01000058">
    <property type="protein sequence ID" value="TBU20516.1"/>
    <property type="molecule type" value="Genomic_DNA"/>
</dbReference>
<accession>A0A4Q9M4M3</accession>
<dbReference type="Proteomes" id="UP000292282">
    <property type="component" value="Unassembled WGS sequence"/>
</dbReference>
<dbReference type="AlphaFoldDB" id="A0A4Q9M4M3"/>
<keyword evidence="2" id="KW-1185">Reference proteome</keyword>
<comment type="caution">
    <text evidence="1">The sequence shown here is derived from an EMBL/GenBank/DDBJ whole genome shotgun (WGS) entry which is preliminary data.</text>
</comment>
<dbReference type="VEuPathDB" id="MicrosporidiaDB:CWI38_0058p0020"/>
<reference evidence="1 2" key="1">
    <citation type="submission" date="2017-12" db="EMBL/GenBank/DDBJ databases">
        <authorList>
            <person name="Pombert J.-F."/>
            <person name="Haag K.L."/>
            <person name="Ebert D."/>
        </authorList>
    </citation>
    <scope>NUCLEOTIDE SEQUENCE [LARGE SCALE GENOMIC DNA]</scope>
    <source>
        <strain evidence="1">IL-G-3</strain>
    </source>
</reference>
<organism evidence="1 2">
    <name type="scientific">Hamiltosporidium tvaerminnensis</name>
    <dbReference type="NCBI Taxonomy" id="1176355"/>
    <lineage>
        <taxon>Eukaryota</taxon>
        <taxon>Fungi</taxon>
        <taxon>Fungi incertae sedis</taxon>
        <taxon>Microsporidia</taxon>
        <taxon>Dubosqiidae</taxon>
        <taxon>Hamiltosporidium</taxon>
    </lineage>
</organism>
<dbReference type="InterPro" id="IPR032675">
    <property type="entry name" value="LRR_dom_sf"/>
</dbReference>
<gene>
    <name evidence="1" type="ORF">CWI38_0058p0020</name>
</gene>
<name>A0A4Q9M4M3_9MICR</name>
<evidence type="ECO:0000313" key="2">
    <source>
        <dbReference type="Proteomes" id="UP000292282"/>
    </source>
</evidence>
<proteinExistence type="predicted"/>
<dbReference type="Gene3D" id="3.80.10.10">
    <property type="entry name" value="Ribonuclease Inhibitor"/>
    <property type="match status" value="1"/>
</dbReference>
<evidence type="ECO:0000313" key="1">
    <source>
        <dbReference type="EMBL" id="TBU20516.1"/>
    </source>
</evidence>
<protein>
    <submittedName>
        <fullName evidence="1">Uncharacterized protein</fullName>
    </submittedName>
</protein>
<dbReference type="SUPFAM" id="SSF52047">
    <property type="entry name" value="RNI-like"/>
    <property type="match status" value="1"/>
</dbReference>